<feature type="domain" description="Response regulatory" evidence="7">
    <location>
        <begin position="5"/>
        <end position="121"/>
    </location>
</feature>
<dbReference type="CDD" id="cd06170">
    <property type="entry name" value="LuxR_C_like"/>
    <property type="match status" value="1"/>
</dbReference>
<dbReference type="PROSITE" id="PS50110">
    <property type="entry name" value="RESPONSE_REGULATORY"/>
    <property type="match status" value="1"/>
</dbReference>
<dbReference type="SUPFAM" id="SSF52172">
    <property type="entry name" value="CheY-like"/>
    <property type="match status" value="1"/>
</dbReference>
<feature type="modified residue" description="4-aspartylphosphate" evidence="5">
    <location>
        <position position="56"/>
    </location>
</feature>
<evidence type="ECO:0000256" key="5">
    <source>
        <dbReference type="PROSITE-ProRule" id="PRU00169"/>
    </source>
</evidence>
<dbReference type="EMBL" id="PSNX01000008">
    <property type="protein sequence ID" value="PPE66374.1"/>
    <property type="molecule type" value="Genomic_DNA"/>
</dbReference>
<dbReference type="AlphaFoldDB" id="A0A2S5SUK7"/>
<evidence type="ECO:0000313" key="8">
    <source>
        <dbReference type="EMBL" id="PPE66374.1"/>
    </source>
</evidence>
<dbReference type="GO" id="GO:0000160">
    <property type="term" value="P:phosphorelay signal transduction system"/>
    <property type="evidence" value="ECO:0007669"/>
    <property type="project" value="InterPro"/>
</dbReference>
<dbReference type="SUPFAM" id="SSF46894">
    <property type="entry name" value="C-terminal effector domain of the bipartite response regulators"/>
    <property type="match status" value="1"/>
</dbReference>
<evidence type="ECO:0000259" key="7">
    <source>
        <dbReference type="PROSITE" id="PS50110"/>
    </source>
</evidence>
<evidence type="ECO:0000313" key="9">
    <source>
        <dbReference type="Proteomes" id="UP000238605"/>
    </source>
</evidence>
<gene>
    <name evidence="8" type="ORF">C1704_09945</name>
</gene>
<dbReference type="RefSeq" id="WP_104302658.1">
    <property type="nucleotide sequence ID" value="NZ_PSNX01000008.1"/>
</dbReference>
<evidence type="ECO:0000256" key="2">
    <source>
        <dbReference type="ARBA" id="ARBA00023015"/>
    </source>
</evidence>
<dbReference type="CDD" id="cd17535">
    <property type="entry name" value="REC_NarL-like"/>
    <property type="match status" value="1"/>
</dbReference>
<reference evidence="8 9" key="1">
    <citation type="submission" date="2018-02" db="EMBL/GenBank/DDBJ databases">
        <title>Reclassifiation of [Polyangium] brachysporum DSM 7029 as Guopingzhaonella breviflexa gen. nov., sp. nov., a member of the family Comamonadaceae.</title>
        <authorList>
            <person name="Tang B."/>
        </authorList>
    </citation>
    <scope>NUCLEOTIDE SEQUENCE [LARGE SCALE GENOMIC DNA]</scope>
    <source>
        <strain evidence="8 9">BCRC 80649</strain>
    </source>
</reference>
<dbReference type="GO" id="GO:0003677">
    <property type="term" value="F:DNA binding"/>
    <property type="evidence" value="ECO:0007669"/>
    <property type="project" value="UniProtKB-KW"/>
</dbReference>
<dbReference type="OrthoDB" id="9816469at2"/>
<evidence type="ECO:0000256" key="3">
    <source>
        <dbReference type="ARBA" id="ARBA00023125"/>
    </source>
</evidence>
<dbReference type="GO" id="GO:0006355">
    <property type="term" value="P:regulation of DNA-templated transcription"/>
    <property type="evidence" value="ECO:0007669"/>
    <property type="project" value="InterPro"/>
</dbReference>
<keyword evidence="9" id="KW-1185">Reference proteome</keyword>
<dbReference type="InterPro" id="IPR011006">
    <property type="entry name" value="CheY-like_superfamily"/>
</dbReference>
<protein>
    <submittedName>
        <fullName evidence="8">DNA-binding response regulator</fullName>
    </submittedName>
</protein>
<dbReference type="InterPro" id="IPR001789">
    <property type="entry name" value="Sig_transdc_resp-reg_receiver"/>
</dbReference>
<dbReference type="SMART" id="SM00448">
    <property type="entry name" value="REC"/>
    <property type="match status" value="1"/>
</dbReference>
<keyword evidence="2" id="KW-0805">Transcription regulation</keyword>
<dbReference type="Pfam" id="PF00072">
    <property type="entry name" value="Response_reg"/>
    <property type="match status" value="1"/>
</dbReference>
<organism evidence="8 9">
    <name type="scientific">Caldimonas caldifontis</name>
    <dbReference type="NCBI Taxonomy" id="1452508"/>
    <lineage>
        <taxon>Bacteria</taxon>
        <taxon>Pseudomonadati</taxon>
        <taxon>Pseudomonadota</taxon>
        <taxon>Betaproteobacteria</taxon>
        <taxon>Burkholderiales</taxon>
        <taxon>Sphaerotilaceae</taxon>
        <taxon>Caldimonas</taxon>
    </lineage>
</organism>
<evidence type="ECO:0000256" key="1">
    <source>
        <dbReference type="ARBA" id="ARBA00022553"/>
    </source>
</evidence>
<dbReference type="InterPro" id="IPR016032">
    <property type="entry name" value="Sig_transdc_resp-reg_C-effctor"/>
</dbReference>
<feature type="domain" description="HTH luxR-type" evidence="6">
    <location>
        <begin position="144"/>
        <end position="209"/>
    </location>
</feature>
<dbReference type="InterPro" id="IPR000792">
    <property type="entry name" value="Tscrpt_reg_LuxR_C"/>
</dbReference>
<proteinExistence type="predicted"/>
<name>A0A2S5SUK7_9BURK</name>
<keyword evidence="3 8" id="KW-0238">DNA-binding</keyword>
<dbReference type="PANTHER" id="PTHR43214">
    <property type="entry name" value="TWO-COMPONENT RESPONSE REGULATOR"/>
    <property type="match status" value="1"/>
</dbReference>
<evidence type="ECO:0000256" key="4">
    <source>
        <dbReference type="ARBA" id="ARBA00023163"/>
    </source>
</evidence>
<dbReference type="PANTHER" id="PTHR43214:SF41">
    <property type="entry name" value="NITRATE_NITRITE RESPONSE REGULATOR PROTEIN NARP"/>
    <property type="match status" value="1"/>
</dbReference>
<dbReference type="InterPro" id="IPR058245">
    <property type="entry name" value="NreC/VraR/RcsB-like_REC"/>
</dbReference>
<dbReference type="PROSITE" id="PS00622">
    <property type="entry name" value="HTH_LUXR_1"/>
    <property type="match status" value="1"/>
</dbReference>
<accession>A0A2S5SUK7</accession>
<dbReference type="Gene3D" id="3.40.50.2300">
    <property type="match status" value="1"/>
</dbReference>
<evidence type="ECO:0000259" key="6">
    <source>
        <dbReference type="PROSITE" id="PS50043"/>
    </source>
</evidence>
<dbReference type="InterPro" id="IPR039420">
    <property type="entry name" value="WalR-like"/>
</dbReference>
<dbReference type="Pfam" id="PF00196">
    <property type="entry name" value="GerE"/>
    <property type="match status" value="1"/>
</dbReference>
<sequence>MERKRILLADDHQIVRAGLKQLIDAEPDLIVGGEAATSAEALSQLREGTWDLVLLDISLPDRTGVDTLRLIRNHLGEVPVLIVSAFPEEQYAINLLRAGANGYLKKDADSDEILRAIRVVLQGRRYLSPVVADLMADRLDQPGAGPAHQDLSEREFQVLCKLASGMSVTQIADELFISVKTVSTYRARLLTKLQLTSNADLTYYAVKNGLIQ</sequence>
<dbReference type="Proteomes" id="UP000238605">
    <property type="component" value="Unassembled WGS sequence"/>
</dbReference>
<keyword evidence="1 5" id="KW-0597">Phosphoprotein</keyword>
<dbReference type="PRINTS" id="PR00038">
    <property type="entry name" value="HTHLUXR"/>
</dbReference>
<comment type="caution">
    <text evidence="8">The sequence shown here is derived from an EMBL/GenBank/DDBJ whole genome shotgun (WGS) entry which is preliminary data.</text>
</comment>
<dbReference type="PROSITE" id="PS50043">
    <property type="entry name" value="HTH_LUXR_2"/>
    <property type="match status" value="1"/>
</dbReference>
<keyword evidence="4" id="KW-0804">Transcription</keyword>
<dbReference type="SMART" id="SM00421">
    <property type="entry name" value="HTH_LUXR"/>
    <property type="match status" value="1"/>
</dbReference>